<evidence type="ECO:0000313" key="2">
    <source>
        <dbReference type="Proteomes" id="UP000199041"/>
    </source>
</evidence>
<evidence type="ECO:0000313" key="1">
    <source>
        <dbReference type="EMBL" id="SEA34009.1"/>
    </source>
</evidence>
<dbReference type="PANTHER" id="PTHR36932:SF1">
    <property type="entry name" value="CAPSULAR POLYSACCHARIDE BIOSYNTHESIS PROTEIN"/>
    <property type="match status" value="1"/>
</dbReference>
<keyword evidence="2" id="KW-1185">Reference proteome</keyword>
<name>A0A1H4ADG1_9BACT</name>
<dbReference type="STRING" id="551991.SAMN05192529_11456"/>
<dbReference type="AlphaFoldDB" id="A0A1H4ADG1"/>
<dbReference type="RefSeq" id="WP_091398935.1">
    <property type="nucleotide sequence ID" value="NZ_FNQY01000014.1"/>
</dbReference>
<keyword evidence="1" id="KW-0436">Ligase</keyword>
<dbReference type="EMBL" id="FNQY01000014">
    <property type="protein sequence ID" value="SEA34009.1"/>
    <property type="molecule type" value="Genomic_DNA"/>
</dbReference>
<sequence>MLDYIRYKARHNFLLDQKIREVRSFHEMDSHQLREYENKKFLKIFNQACKHSPFYKKYYADFGVNVKSIQSMDDMYLLPQIDRNMVRNFKKDILTGSAFYMFKGCTSGTSGSSLTVYRSFDSILTENAYIWNFRNMHGVHQGDKIVMLRGDLNRDQLSRFDKNSNILYLSSYNINKNNIYKYIKLLLDFNPKFISGYPSSLEILSNELCRININLNIPIAITSSETLYGFQREKIKNYIGADIYDWYGNAERTVAIEECPGGQYHFAPGYSINEVFDNHMLTTSLFNDSFPLIRYRVDDVIELSPFDKESAGSVKGPATAKIEKIHGREDDYIHLPDGTKIGRVSKVFKGVDDVLFAQVLQDHPDYIFINIVSDNPSFDNREVLKRMRLLVGDQVAIKLQMVTEDKIIKTGAGKYRMVINSLIKNRNHDKQ</sequence>
<dbReference type="PANTHER" id="PTHR36932">
    <property type="entry name" value="CAPSULAR POLYSACCHARIDE BIOSYNTHESIS PROTEIN"/>
    <property type="match status" value="1"/>
</dbReference>
<reference evidence="1 2" key="1">
    <citation type="submission" date="2016-10" db="EMBL/GenBank/DDBJ databases">
        <authorList>
            <person name="de Groot N.N."/>
        </authorList>
    </citation>
    <scope>NUCLEOTIDE SEQUENCE [LARGE SCALE GENOMIC DNA]</scope>
    <source>
        <strain evidence="1 2">Vu-144</strain>
    </source>
</reference>
<dbReference type="SUPFAM" id="SSF56801">
    <property type="entry name" value="Acetyl-CoA synthetase-like"/>
    <property type="match status" value="1"/>
</dbReference>
<accession>A0A1H4ADG1</accession>
<dbReference type="InterPro" id="IPR042099">
    <property type="entry name" value="ANL_N_sf"/>
</dbReference>
<dbReference type="OrthoDB" id="580775at2"/>
<protein>
    <submittedName>
        <fullName evidence="1">Phenylacetate-coenzyme A ligase PaaK, adenylate-forming domain family</fullName>
    </submittedName>
</protein>
<proteinExistence type="predicted"/>
<dbReference type="InterPro" id="IPR053158">
    <property type="entry name" value="CapK_Type1_Caps_Biosynth"/>
</dbReference>
<gene>
    <name evidence="1" type="ORF">SAMN05192529_11456</name>
</gene>
<dbReference type="Gene3D" id="3.40.50.12780">
    <property type="entry name" value="N-terminal domain of ligase-like"/>
    <property type="match status" value="1"/>
</dbReference>
<dbReference type="GO" id="GO:0016874">
    <property type="term" value="F:ligase activity"/>
    <property type="evidence" value="ECO:0007669"/>
    <property type="project" value="UniProtKB-KW"/>
</dbReference>
<organism evidence="1 2">
    <name type="scientific">Arachidicoccus rhizosphaerae</name>
    <dbReference type="NCBI Taxonomy" id="551991"/>
    <lineage>
        <taxon>Bacteria</taxon>
        <taxon>Pseudomonadati</taxon>
        <taxon>Bacteroidota</taxon>
        <taxon>Chitinophagia</taxon>
        <taxon>Chitinophagales</taxon>
        <taxon>Chitinophagaceae</taxon>
        <taxon>Arachidicoccus</taxon>
    </lineage>
</organism>
<dbReference type="Proteomes" id="UP000199041">
    <property type="component" value="Unassembled WGS sequence"/>
</dbReference>